<comment type="caution">
    <text evidence="2">The sequence shown here is derived from an EMBL/GenBank/DDBJ whole genome shotgun (WGS) entry which is preliminary data.</text>
</comment>
<evidence type="ECO:0000313" key="4">
    <source>
        <dbReference type="EMBL" id="CAI9963708.1"/>
    </source>
</evidence>
<evidence type="ECO:0000313" key="6">
    <source>
        <dbReference type="EMBL" id="CAL6020477.1"/>
    </source>
</evidence>
<evidence type="ECO:0000313" key="2">
    <source>
        <dbReference type="EMBL" id="CAI9934823.1"/>
    </source>
</evidence>
<proteinExistence type="predicted"/>
<dbReference type="AlphaFoldDB" id="A0AA86PAE0"/>
<evidence type="ECO:0000313" key="7">
    <source>
        <dbReference type="EMBL" id="CAL6060812.1"/>
    </source>
</evidence>
<evidence type="ECO:0000313" key="5">
    <source>
        <dbReference type="EMBL" id="CAI9964560.1"/>
    </source>
</evidence>
<dbReference type="EMBL" id="CAXDID020000232">
    <property type="protein sequence ID" value="CAL6060812.1"/>
    <property type="molecule type" value="Genomic_DNA"/>
</dbReference>
<dbReference type="Proteomes" id="UP001642409">
    <property type="component" value="Unassembled WGS sequence"/>
</dbReference>
<evidence type="ECO:0000313" key="9">
    <source>
        <dbReference type="EMBL" id="CAL6098357.1"/>
    </source>
</evidence>
<reference evidence="2" key="1">
    <citation type="submission" date="2023-06" db="EMBL/GenBank/DDBJ databases">
        <authorList>
            <person name="Kurt Z."/>
        </authorList>
    </citation>
    <scope>NUCLEOTIDE SEQUENCE</scope>
</reference>
<dbReference type="EMBL" id="CATOUU010000969">
    <property type="protein sequence ID" value="CAI9963708.1"/>
    <property type="molecule type" value="Genomic_DNA"/>
</dbReference>
<evidence type="ECO:0000313" key="8">
    <source>
        <dbReference type="EMBL" id="CAL6079274.1"/>
    </source>
</evidence>
<feature type="region of interest" description="Disordered" evidence="1">
    <location>
        <begin position="60"/>
        <end position="79"/>
    </location>
</feature>
<dbReference type="EMBL" id="CAXDID020000508">
    <property type="protein sequence ID" value="CAL6098357.1"/>
    <property type="molecule type" value="Genomic_DNA"/>
</dbReference>
<evidence type="ECO:0000313" key="10">
    <source>
        <dbReference type="Proteomes" id="UP001642409"/>
    </source>
</evidence>
<evidence type="ECO:0000256" key="1">
    <source>
        <dbReference type="SAM" id="MobiDB-lite"/>
    </source>
</evidence>
<dbReference type="EMBL" id="CATOUU010000890">
    <property type="protein sequence ID" value="CAI9957655.1"/>
    <property type="molecule type" value="Genomic_DNA"/>
</dbReference>
<protein>
    <submittedName>
        <fullName evidence="6">Hypothetical_protein</fullName>
    </submittedName>
</protein>
<accession>A0AA86PAE0</accession>
<sequence>MHADYRKQVDLMVKTQKTLNQYSPDHSKTYIPRTFIKNPKYKKAIYEVEEVEKLKSVSPNKSVKKEQSTQTIAASSQNTFSLQRSQSYAPGLKRTQPQMTQNQFQELRTAQTVPILPLLESRMDDELVSTSVQLELLQSRNPHDSRTLGMIKNPSFSQPRPRVPFRSFNNLEVVPETPEEGLLFEICNDANQKTLWTVSDWERLNGKKLSQIISDEY</sequence>
<reference evidence="6 10" key="2">
    <citation type="submission" date="2024-07" db="EMBL/GenBank/DDBJ databases">
        <authorList>
            <person name="Akdeniz Z."/>
        </authorList>
    </citation>
    <scope>NUCLEOTIDE SEQUENCE [LARGE SCALE GENOMIC DNA]</scope>
</reference>
<feature type="compositionally biased region" description="Polar residues" evidence="1">
    <location>
        <begin position="68"/>
        <end position="79"/>
    </location>
</feature>
<dbReference type="EMBL" id="CAXDID020000339">
    <property type="protein sequence ID" value="CAL6079274.1"/>
    <property type="molecule type" value="Genomic_DNA"/>
</dbReference>
<organism evidence="2">
    <name type="scientific">Hexamita inflata</name>
    <dbReference type="NCBI Taxonomy" id="28002"/>
    <lineage>
        <taxon>Eukaryota</taxon>
        <taxon>Metamonada</taxon>
        <taxon>Diplomonadida</taxon>
        <taxon>Hexamitidae</taxon>
        <taxon>Hexamitinae</taxon>
        <taxon>Hexamita</taxon>
    </lineage>
</organism>
<dbReference type="EMBL" id="CATOUU010000589">
    <property type="protein sequence ID" value="CAI9934823.1"/>
    <property type="molecule type" value="Genomic_DNA"/>
</dbReference>
<dbReference type="EMBL" id="CAXDID020000085">
    <property type="protein sequence ID" value="CAL6020477.1"/>
    <property type="molecule type" value="Genomic_DNA"/>
</dbReference>
<keyword evidence="10" id="KW-1185">Reference proteome</keyword>
<gene>
    <name evidence="2" type="ORF">HINF_LOCUS22468</name>
    <name evidence="6" type="ORF">HINF_LOCUS27498</name>
    <name evidence="3" type="ORF">HINF_LOCUS45300</name>
    <name evidence="7" type="ORF">HINF_LOCUS49406</name>
    <name evidence="4" type="ORF">HINF_LOCUS51353</name>
    <name evidence="5" type="ORF">HINF_LOCUS52205</name>
    <name evidence="8" type="ORF">HINF_LOCUS59306</name>
    <name evidence="9" type="ORF">HINF_LOCUS69569</name>
</gene>
<name>A0AA86PAE0_9EUKA</name>
<dbReference type="EMBL" id="CATOUU010000979">
    <property type="protein sequence ID" value="CAI9964560.1"/>
    <property type="molecule type" value="Genomic_DNA"/>
</dbReference>
<evidence type="ECO:0000313" key="3">
    <source>
        <dbReference type="EMBL" id="CAI9957655.1"/>
    </source>
</evidence>